<dbReference type="AlphaFoldDB" id="A2F803"/>
<evidence type="ECO:0000313" key="1">
    <source>
        <dbReference type="EMBL" id="EAX98935.1"/>
    </source>
</evidence>
<proteinExistence type="predicted"/>
<dbReference type="InterPro" id="IPR016024">
    <property type="entry name" value="ARM-type_fold"/>
</dbReference>
<dbReference type="InParanoid" id="A2F803"/>
<dbReference type="KEGG" id="tva:4756740"/>
<protein>
    <recommendedName>
        <fullName evidence="3">Nucleotide exchange factor Fes1 domain-containing protein</fullName>
    </recommendedName>
</protein>
<gene>
    <name evidence="1" type="ORF">TVAG_320950</name>
</gene>
<dbReference type="SMR" id="A2F803"/>
<accession>A2F803</accession>
<organism evidence="1 2">
    <name type="scientific">Trichomonas vaginalis (strain ATCC PRA-98 / G3)</name>
    <dbReference type="NCBI Taxonomy" id="412133"/>
    <lineage>
        <taxon>Eukaryota</taxon>
        <taxon>Metamonada</taxon>
        <taxon>Parabasalia</taxon>
        <taxon>Trichomonadida</taxon>
        <taxon>Trichomonadidae</taxon>
        <taxon>Trichomonas</taxon>
    </lineage>
</organism>
<reference evidence="1" key="1">
    <citation type="submission" date="2006-10" db="EMBL/GenBank/DDBJ databases">
        <authorList>
            <person name="Amadeo P."/>
            <person name="Zhao Q."/>
            <person name="Wortman J."/>
            <person name="Fraser-Liggett C."/>
            <person name="Carlton J."/>
        </authorList>
    </citation>
    <scope>NUCLEOTIDE SEQUENCE</scope>
    <source>
        <strain evidence="1">G3</strain>
    </source>
</reference>
<reference evidence="1" key="2">
    <citation type="journal article" date="2007" name="Science">
        <title>Draft genome sequence of the sexually transmitted pathogen Trichomonas vaginalis.</title>
        <authorList>
            <person name="Carlton J.M."/>
            <person name="Hirt R.P."/>
            <person name="Silva J.C."/>
            <person name="Delcher A.L."/>
            <person name="Schatz M."/>
            <person name="Zhao Q."/>
            <person name="Wortman J.R."/>
            <person name="Bidwell S.L."/>
            <person name="Alsmark U.C.M."/>
            <person name="Besteiro S."/>
            <person name="Sicheritz-Ponten T."/>
            <person name="Noel C.J."/>
            <person name="Dacks J.B."/>
            <person name="Foster P.G."/>
            <person name="Simillion C."/>
            <person name="Van de Peer Y."/>
            <person name="Miranda-Saavedra D."/>
            <person name="Barton G.J."/>
            <person name="Westrop G.D."/>
            <person name="Mueller S."/>
            <person name="Dessi D."/>
            <person name="Fiori P.L."/>
            <person name="Ren Q."/>
            <person name="Paulsen I."/>
            <person name="Zhang H."/>
            <person name="Bastida-Corcuera F.D."/>
            <person name="Simoes-Barbosa A."/>
            <person name="Brown M.T."/>
            <person name="Hayes R.D."/>
            <person name="Mukherjee M."/>
            <person name="Okumura C.Y."/>
            <person name="Schneider R."/>
            <person name="Smith A.J."/>
            <person name="Vanacova S."/>
            <person name="Villalvazo M."/>
            <person name="Haas B.J."/>
            <person name="Pertea M."/>
            <person name="Feldblyum T.V."/>
            <person name="Utterback T.R."/>
            <person name="Shu C.L."/>
            <person name="Osoegawa K."/>
            <person name="de Jong P.J."/>
            <person name="Hrdy I."/>
            <person name="Horvathova L."/>
            <person name="Zubacova Z."/>
            <person name="Dolezal P."/>
            <person name="Malik S.B."/>
            <person name="Logsdon J.M. Jr."/>
            <person name="Henze K."/>
            <person name="Gupta A."/>
            <person name="Wang C.C."/>
            <person name="Dunne R.L."/>
            <person name="Upcroft J.A."/>
            <person name="Upcroft P."/>
            <person name="White O."/>
            <person name="Salzberg S.L."/>
            <person name="Tang P."/>
            <person name="Chiu C.-H."/>
            <person name="Lee Y.-S."/>
            <person name="Embley T.M."/>
            <person name="Coombs G.H."/>
            <person name="Mottram J.C."/>
            <person name="Tachezy J."/>
            <person name="Fraser-Liggett C.M."/>
            <person name="Johnson P.J."/>
        </authorList>
    </citation>
    <scope>NUCLEOTIDE SEQUENCE [LARGE SCALE GENOMIC DNA]</scope>
    <source>
        <strain evidence="1">G3</strain>
    </source>
</reference>
<evidence type="ECO:0000313" key="2">
    <source>
        <dbReference type="Proteomes" id="UP000001542"/>
    </source>
</evidence>
<dbReference type="RefSeq" id="XP_001311865.1">
    <property type="nucleotide sequence ID" value="XM_001311864.1"/>
</dbReference>
<keyword evidence="2" id="KW-1185">Reference proteome</keyword>
<dbReference type="VEuPathDB" id="TrichDB:TVAGG3_0384070"/>
<dbReference type="EMBL" id="DS113656">
    <property type="protein sequence ID" value="EAX98935.1"/>
    <property type="molecule type" value="Genomic_DNA"/>
</dbReference>
<dbReference type="VEuPathDB" id="TrichDB:TVAG_320950"/>
<dbReference type="Proteomes" id="UP000001542">
    <property type="component" value="Unassembled WGS sequence"/>
</dbReference>
<name>A2F803_TRIV3</name>
<dbReference type="SUPFAM" id="SSF48371">
    <property type="entry name" value="ARM repeat"/>
    <property type="match status" value="1"/>
</dbReference>
<evidence type="ECO:0008006" key="3">
    <source>
        <dbReference type="Google" id="ProtNLM"/>
    </source>
</evidence>
<sequence length="257" mass="29287">MIEGISEQNEVLKDILDEVTTLKERLVQMAGQLRAKDEQILELKSELESKIKYDDTNDSIISNLTRICSDKEKKLLTGLWNLSGSKKLDLNSLSSENDICDTVMLIAKSERDPDVLLPAIGLITNLCSVNSFIDEYGPKVVDIIQDLCQNEMFDEEFDTISGVMVFCIMNMTKSKNMAIYMCNRDIISFIFSKEIIIENRNLFQNLNKIIFNLINALKSADDDSKEKILRYLSDSAKYDFIPLGTRREIASLVHGYE</sequence>